<sequence>MSLPPRPRVVVNGVQRMRRNHYYWCPHCQRTIRLPTSQICCPLCLCDLWYEFDVSRPRGLLDVYGSSRRAAPAALDYLNLMLEPNSFHPLNLNYESRFDDIVLRVGGPPRPPRYVPPRETLHVQEEPAEPSVDEVMEELRPGPAPAPASAIEGLPILTLGPSHLISDSHCPVCKDAFEVGGEAKELPCRHFYHSDCIVPWLHLHNSCPVCRYQLPDDPSNNDDRDDQYPTQAARNSVNWSWRQVLHLLWPFSLLSNWRSAPRGQF</sequence>
<comment type="catalytic activity">
    <reaction evidence="1">
        <text>S-ubiquitinyl-[E2 ubiquitin-conjugating enzyme]-L-cysteine + [acceptor protein]-L-lysine = [E2 ubiquitin-conjugating enzyme]-L-cysteine + N(6)-ubiquitinyl-[acceptor protein]-L-lysine.</text>
        <dbReference type="EC" id="2.3.2.27"/>
    </reaction>
</comment>
<protein>
    <recommendedName>
        <fullName evidence="2">RING-type E3 ubiquitin transferase</fullName>
        <ecNumber evidence="2">2.3.2.27</ecNumber>
    </recommendedName>
</protein>
<keyword evidence="11" id="KW-1185">Reference proteome</keyword>
<keyword evidence="4" id="KW-0479">Metal-binding</keyword>
<reference evidence="10" key="2">
    <citation type="submission" date="2022-03" db="EMBL/GenBank/DDBJ databases">
        <title>Draft title - Genomic analysis of global carrot germplasm unveils the trajectory of domestication and the origin of high carotenoid orange carrot.</title>
        <authorList>
            <person name="Iorizzo M."/>
            <person name="Ellison S."/>
            <person name="Senalik D."/>
            <person name="Macko-Podgorni A."/>
            <person name="Grzebelus D."/>
            <person name="Bostan H."/>
            <person name="Rolling W."/>
            <person name="Curaba J."/>
            <person name="Simon P."/>
        </authorList>
    </citation>
    <scope>NUCLEOTIDE SEQUENCE</scope>
    <source>
        <tissue evidence="10">Leaf</tissue>
    </source>
</reference>
<dbReference type="InterPro" id="IPR001841">
    <property type="entry name" value="Znf_RING"/>
</dbReference>
<keyword evidence="5 8" id="KW-0863">Zinc-finger</keyword>
<name>A0AAF1AWJ8_DAUCS</name>
<evidence type="ECO:0000256" key="1">
    <source>
        <dbReference type="ARBA" id="ARBA00000900"/>
    </source>
</evidence>
<keyword evidence="7" id="KW-0862">Zinc</keyword>
<keyword evidence="6" id="KW-0833">Ubl conjugation pathway</keyword>
<evidence type="ECO:0000313" key="10">
    <source>
        <dbReference type="EMBL" id="WOG97634.1"/>
    </source>
</evidence>
<dbReference type="Proteomes" id="UP000077755">
    <property type="component" value="Chromosome 4"/>
</dbReference>
<dbReference type="GO" id="GO:0061630">
    <property type="term" value="F:ubiquitin protein ligase activity"/>
    <property type="evidence" value="ECO:0007669"/>
    <property type="project" value="UniProtKB-EC"/>
</dbReference>
<dbReference type="GO" id="GO:0016567">
    <property type="term" value="P:protein ubiquitination"/>
    <property type="evidence" value="ECO:0007669"/>
    <property type="project" value="TreeGrafter"/>
</dbReference>
<dbReference type="AlphaFoldDB" id="A0AAF1AWJ8"/>
<reference evidence="10" key="1">
    <citation type="journal article" date="2016" name="Nat. Genet.">
        <title>A high-quality carrot genome assembly provides new insights into carotenoid accumulation and asterid genome evolution.</title>
        <authorList>
            <person name="Iorizzo M."/>
            <person name="Ellison S."/>
            <person name="Senalik D."/>
            <person name="Zeng P."/>
            <person name="Satapoomin P."/>
            <person name="Huang J."/>
            <person name="Bowman M."/>
            <person name="Iovene M."/>
            <person name="Sanseverino W."/>
            <person name="Cavagnaro P."/>
            <person name="Yildiz M."/>
            <person name="Macko-Podgorni A."/>
            <person name="Moranska E."/>
            <person name="Grzebelus E."/>
            <person name="Grzebelus D."/>
            <person name="Ashrafi H."/>
            <person name="Zheng Z."/>
            <person name="Cheng S."/>
            <person name="Spooner D."/>
            <person name="Van Deynze A."/>
            <person name="Simon P."/>
        </authorList>
    </citation>
    <scope>NUCLEOTIDE SEQUENCE</scope>
    <source>
        <tissue evidence="10">Leaf</tissue>
    </source>
</reference>
<dbReference type="GO" id="GO:0005737">
    <property type="term" value="C:cytoplasm"/>
    <property type="evidence" value="ECO:0007669"/>
    <property type="project" value="TreeGrafter"/>
</dbReference>
<keyword evidence="3" id="KW-0808">Transferase</keyword>
<dbReference type="FunFam" id="3.30.40.10:FF:000022">
    <property type="entry name" value="E3 ubiquitin-protein ligase RING1-like"/>
    <property type="match status" value="1"/>
</dbReference>
<evidence type="ECO:0000256" key="3">
    <source>
        <dbReference type="ARBA" id="ARBA00022679"/>
    </source>
</evidence>
<evidence type="ECO:0000256" key="8">
    <source>
        <dbReference type="PROSITE-ProRule" id="PRU00175"/>
    </source>
</evidence>
<evidence type="ECO:0000256" key="5">
    <source>
        <dbReference type="ARBA" id="ARBA00022771"/>
    </source>
</evidence>
<evidence type="ECO:0000256" key="2">
    <source>
        <dbReference type="ARBA" id="ARBA00012483"/>
    </source>
</evidence>
<organism evidence="10 11">
    <name type="scientific">Daucus carota subsp. sativus</name>
    <name type="common">Carrot</name>
    <dbReference type="NCBI Taxonomy" id="79200"/>
    <lineage>
        <taxon>Eukaryota</taxon>
        <taxon>Viridiplantae</taxon>
        <taxon>Streptophyta</taxon>
        <taxon>Embryophyta</taxon>
        <taxon>Tracheophyta</taxon>
        <taxon>Spermatophyta</taxon>
        <taxon>Magnoliopsida</taxon>
        <taxon>eudicotyledons</taxon>
        <taxon>Gunneridae</taxon>
        <taxon>Pentapetalae</taxon>
        <taxon>asterids</taxon>
        <taxon>campanulids</taxon>
        <taxon>Apiales</taxon>
        <taxon>Apiaceae</taxon>
        <taxon>Apioideae</taxon>
        <taxon>Scandiceae</taxon>
        <taxon>Daucinae</taxon>
        <taxon>Daucus</taxon>
        <taxon>Daucus sect. Daucus</taxon>
    </lineage>
</organism>
<evidence type="ECO:0000256" key="4">
    <source>
        <dbReference type="ARBA" id="ARBA00022723"/>
    </source>
</evidence>
<dbReference type="InterPro" id="IPR013083">
    <property type="entry name" value="Znf_RING/FYVE/PHD"/>
</dbReference>
<evidence type="ECO:0000256" key="6">
    <source>
        <dbReference type="ARBA" id="ARBA00022786"/>
    </source>
</evidence>
<evidence type="ECO:0000259" key="9">
    <source>
        <dbReference type="PROSITE" id="PS50089"/>
    </source>
</evidence>
<dbReference type="PANTHER" id="PTHR15710:SF116">
    <property type="entry name" value="RING_U-BOX SUPERFAMILY PROTEIN"/>
    <property type="match status" value="1"/>
</dbReference>
<dbReference type="EMBL" id="CP093346">
    <property type="protein sequence ID" value="WOG97634.1"/>
    <property type="molecule type" value="Genomic_DNA"/>
</dbReference>
<dbReference type="PANTHER" id="PTHR15710">
    <property type="entry name" value="E3 UBIQUITIN-PROTEIN LIGASE PRAJA"/>
    <property type="match status" value="1"/>
</dbReference>
<dbReference type="Pfam" id="PF13639">
    <property type="entry name" value="zf-RING_2"/>
    <property type="match status" value="1"/>
</dbReference>
<dbReference type="SUPFAM" id="SSF57850">
    <property type="entry name" value="RING/U-box"/>
    <property type="match status" value="1"/>
</dbReference>
<dbReference type="PROSITE" id="PS50089">
    <property type="entry name" value="ZF_RING_2"/>
    <property type="match status" value="1"/>
</dbReference>
<accession>A0AAF1AWJ8</accession>
<dbReference type="EC" id="2.3.2.27" evidence="2"/>
<proteinExistence type="predicted"/>
<evidence type="ECO:0000313" key="11">
    <source>
        <dbReference type="Proteomes" id="UP000077755"/>
    </source>
</evidence>
<gene>
    <name evidence="10" type="ORF">DCAR_0416975</name>
</gene>
<evidence type="ECO:0000256" key="7">
    <source>
        <dbReference type="ARBA" id="ARBA00022833"/>
    </source>
</evidence>
<dbReference type="SMART" id="SM00184">
    <property type="entry name" value="RING"/>
    <property type="match status" value="1"/>
</dbReference>
<feature type="domain" description="RING-type" evidence="9">
    <location>
        <begin position="170"/>
        <end position="211"/>
    </location>
</feature>
<dbReference type="Gene3D" id="3.30.40.10">
    <property type="entry name" value="Zinc/RING finger domain, C3HC4 (zinc finger)"/>
    <property type="match status" value="1"/>
</dbReference>
<dbReference type="GO" id="GO:0008270">
    <property type="term" value="F:zinc ion binding"/>
    <property type="evidence" value="ECO:0007669"/>
    <property type="project" value="UniProtKB-KW"/>
</dbReference>